<dbReference type="Proteomes" id="UP000549394">
    <property type="component" value="Unassembled WGS sequence"/>
</dbReference>
<dbReference type="GO" id="GO:0016020">
    <property type="term" value="C:membrane"/>
    <property type="evidence" value="ECO:0007669"/>
    <property type="project" value="UniProtKB-SubCell"/>
</dbReference>
<evidence type="ECO:0000256" key="7">
    <source>
        <dbReference type="ARBA" id="ARBA00022705"/>
    </source>
</evidence>
<keyword evidence="8" id="KW-0735">Signal-anchor</keyword>
<dbReference type="PANTHER" id="PTHR17598">
    <property type="entry name" value="DNA POLYMERASE DELTA SUBUNIT 3"/>
    <property type="match status" value="1"/>
</dbReference>
<dbReference type="AlphaFoldDB" id="A0A7I8VJV0"/>
<keyword evidence="10" id="KW-0472">Membrane</keyword>
<feature type="region of interest" description="Disordered" evidence="12">
    <location>
        <begin position="160"/>
        <end position="343"/>
    </location>
</feature>
<dbReference type="PANTHER" id="PTHR17598:SF13">
    <property type="entry name" value="DNA POLYMERASE DELTA SUBUNIT 3"/>
    <property type="match status" value="1"/>
</dbReference>
<evidence type="ECO:0000256" key="10">
    <source>
        <dbReference type="ARBA" id="ARBA00023136"/>
    </source>
</evidence>
<sequence>MKRFASKYLEILNELIDDKDEIVTYKKLSCIGNIPVNHAKEVLGEYASKREDLEVIYTLIGSVEQNRKKVTKIQFCKEPCLEDVKQNYSNISSCHVYSVSKTKILGYTMLYSNEKIEQNNMKVCLEGDNKGTEAVMSAILCETGSRCENKPLKKEVVTEKRKEVVKSEQEKKTTNENNDKEKLTTAKPKETKATSAKLAKAETKTTEKRKGSSDFFKATTNPKKTTQLNKKDERTAQIEDHSSDDIVPNKTKQNSFQSSKSSAQDKEEIGKKHNIKEEKKKENARGSRKKSKGESDSSINKRRKRIAIETSSEEEEESKPAQSVEDSTQASITELSQPVDVKRRKRIRKQVTKTFVNDEGYMVTEKVYESASTDASEDELKKPESKKPVETSKPKKRVGIDCVGDILFTVRDEPSSTHLIRYKNFKEHLIDQDIASDSVVSFSELLTEERAFLIIPVLNEISKKVKYSKAKWVVVCTEDTRFITQELSLKLAKYNEKKAIYFGLGLKDQEVTIIHHFDTPGKLIYPLLSSGIIFSMSLVKTLGKDYSNWLKKVDDFTIDVQYELAKYIYNEGKGPKLKSVNWLCTKYVSACASYFSTIKADCGGETSDNHFFIGIKTCHLFHKDRIPVILDTWYKDIRNSKSVRFFSDQEDSTVPNLILNKAPNTESGHCSKCFEIFQTFFELPDSRDWLVVTDDDTLINIAELRKILSCYDPNEAIAIGEKYGFGLAKDYGYSYITGGGGMIFSKQAVKLIMECQDCRCPSHSSPDDMLIGLWLSRISAKVVHSPLFHQARPIDYAAIFINSQIPISFHKHWMIDPRDAYEKYLASNPKKQRDEL</sequence>
<dbReference type="GO" id="GO:0006297">
    <property type="term" value="P:nucleotide-excision repair, DNA gap filling"/>
    <property type="evidence" value="ECO:0007669"/>
    <property type="project" value="TreeGrafter"/>
</dbReference>
<evidence type="ECO:0000256" key="3">
    <source>
        <dbReference type="ARBA" id="ARBA00017589"/>
    </source>
</evidence>
<dbReference type="GO" id="GO:0003887">
    <property type="term" value="F:DNA-directed DNA polymerase activity"/>
    <property type="evidence" value="ECO:0007669"/>
    <property type="project" value="TreeGrafter"/>
</dbReference>
<proteinExistence type="predicted"/>
<keyword evidence="6" id="KW-0812">Transmembrane</keyword>
<dbReference type="GO" id="GO:0006271">
    <property type="term" value="P:DNA strand elongation involved in DNA replication"/>
    <property type="evidence" value="ECO:0007669"/>
    <property type="project" value="TreeGrafter"/>
</dbReference>
<organism evidence="14 15">
    <name type="scientific">Dimorphilus gyrociliatus</name>
    <dbReference type="NCBI Taxonomy" id="2664684"/>
    <lineage>
        <taxon>Eukaryota</taxon>
        <taxon>Metazoa</taxon>
        <taxon>Spiralia</taxon>
        <taxon>Lophotrochozoa</taxon>
        <taxon>Annelida</taxon>
        <taxon>Polychaeta</taxon>
        <taxon>Polychaeta incertae sedis</taxon>
        <taxon>Dinophilidae</taxon>
        <taxon>Dimorphilus</taxon>
    </lineage>
</organism>
<feature type="compositionally biased region" description="Polar residues" evidence="12">
    <location>
        <begin position="250"/>
        <end position="262"/>
    </location>
</feature>
<gene>
    <name evidence="14" type="ORF">DGYR_LOCUS4948</name>
</gene>
<keyword evidence="5" id="KW-0808">Transferase</keyword>
<dbReference type="InterPro" id="IPR003378">
    <property type="entry name" value="Fringe-like_glycosylTrfase"/>
</dbReference>
<keyword evidence="15" id="KW-1185">Reference proteome</keyword>
<dbReference type="Gene3D" id="3.90.550.50">
    <property type="match status" value="2"/>
</dbReference>
<dbReference type="Gene3D" id="3.90.1030.20">
    <property type="entry name" value="DNA polymerase delta, p66 (Cdc27) subunit, wHTH domain"/>
    <property type="match status" value="1"/>
</dbReference>
<dbReference type="Pfam" id="PF02434">
    <property type="entry name" value="Fringe"/>
    <property type="match status" value="1"/>
</dbReference>
<feature type="region of interest" description="Disordered" evidence="12">
    <location>
        <begin position="372"/>
        <end position="393"/>
    </location>
</feature>
<evidence type="ECO:0000313" key="15">
    <source>
        <dbReference type="Proteomes" id="UP000549394"/>
    </source>
</evidence>
<comment type="caution">
    <text evidence="14">The sequence shown here is derived from an EMBL/GenBank/DDBJ whole genome shotgun (WGS) entry which is preliminary data.</text>
</comment>
<accession>A0A7I8VJV0</accession>
<feature type="compositionally biased region" description="Polar residues" evidence="12">
    <location>
        <begin position="320"/>
        <end position="336"/>
    </location>
</feature>
<reference evidence="14 15" key="1">
    <citation type="submission" date="2020-08" db="EMBL/GenBank/DDBJ databases">
        <authorList>
            <person name="Hejnol A."/>
        </authorList>
    </citation>
    <scope>NUCLEOTIDE SEQUENCE [LARGE SCALE GENOMIC DNA]</scope>
</reference>
<evidence type="ECO:0000256" key="11">
    <source>
        <dbReference type="ARBA" id="ARBA00023242"/>
    </source>
</evidence>
<dbReference type="InterPro" id="IPR041913">
    <property type="entry name" value="POLD3_sf"/>
</dbReference>
<evidence type="ECO:0000256" key="12">
    <source>
        <dbReference type="SAM" id="MobiDB-lite"/>
    </source>
</evidence>
<name>A0A7I8VJV0_9ANNE</name>
<feature type="compositionally biased region" description="Basic and acidic residues" evidence="12">
    <location>
        <begin position="199"/>
        <end position="212"/>
    </location>
</feature>
<feature type="compositionally biased region" description="Basic and acidic residues" evidence="12">
    <location>
        <begin position="263"/>
        <end position="285"/>
    </location>
</feature>
<dbReference type="OrthoDB" id="421979at2759"/>
<feature type="domain" description="Fringe-like glycosyltransferase" evidence="13">
    <location>
        <begin position="606"/>
        <end position="813"/>
    </location>
</feature>
<evidence type="ECO:0000259" key="13">
    <source>
        <dbReference type="Pfam" id="PF02434"/>
    </source>
</evidence>
<keyword evidence="9" id="KW-1133">Transmembrane helix</keyword>
<evidence type="ECO:0000256" key="5">
    <source>
        <dbReference type="ARBA" id="ARBA00022679"/>
    </source>
</evidence>
<feature type="compositionally biased region" description="Basic and acidic residues" evidence="12">
    <location>
        <begin position="378"/>
        <end position="393"/>
    </location>
</feature>
<keyword evidence="7" id="KW-0235">DNA replication</keyword>
<dbReference type="EMBL" id="CAJFCJ010000006">
    <property type="protein sequence ID" value="CAD5116311.1"/>
    <property type="molecule type" value="Genomic_DNA"/>
</dbReference>
<evidence type="ECO:0000256" key="8">
    <source>
        <dbReference type="ARBA" id="ARBA00022968"/>
    </source>
</evidence>
<feature type="compositionally biased region" description="Polar residues" evidence="12">
    <location>
        <begin position="218"/>
        <end position="228"/>
    </location>
</feature>
<feature type="compositionally biased region" description="Basic and acidic residues" evidence="12">
    <location>
        <begin position="160"/>
        <end position="192"/>
    </location>
</feature>
<evidence type="ECO:0000256" key="4">
    <source>
        <dbReference type="ARBA" id="ARBA00022676"/>
    </source>
</evidence>
<comment type="subcellular location">
    <subcellularLocation>
        <location evidence="2">Membrane</location>
        <topology evidence="2">Single-pass type II membrane protein</topology>
    </subcellularLocation>
    <subcellularLocation>
        <location evidence="1">Nucleus</location>
    </subcellularLocation>
</comment>
<evidence type="ECO:0000256" key="1">
    <source>
        <dbReference type="ARBA" id="ARBA00004123"/>
    </source>
</evidence>
<dbReference type="Pfam" id="PF09507">
    <property type="entry name" value="CDC27"/>
    <property type="match status" value="1"/>
</dbReference>
<evidence type="ECO:0000256" key="6">
    <source>
        <dbReference type="ARBA" id="ARBA00022692"/>
    </source>
</evidence>
<dbReference type="GO" id="GO:1904161">
    <property type="term" value="P:DNA synthesis involved in UV-damage excision repair"/>
    <property type="evidence" value="ECO:0007669"/>
    <property type="project" value="TreeGrafter"/>
</dbReference>
<feature type="compositionally biased region" description="Basic and acidic residues" evidence="12">
    <location>
        <begin position="229"/>
        <end position="244"/>
    </location>
</feature>
<dbReference type="GO" id="GO:0043625">
    <property type="term" value="C:delta DNA polymerase complex"/>
    <property type="evidence" value="ECO:0007669"/>
    <property type="project" value="InterPro"/>
</dbReference>
<dbReference type="InterPro" id="IPR019038">
    <property type="entry name" value="POLD3"/>
</dbReference>
<keyword evidence="11" id="KW-0539">Nucleus</keyword>
<evidence type="ECO:0000313" key="14">
    <source>
        <dbReference type="EMBL" id="CAD5116311.1"/>
    </source>
</evidence>
<keyword evidence="4" id="KW-0328">Glycosyltransferase</keyword>
<protein>
    <recommendedName>
        <fullName evidence="3">DNA polymerase delta subunit 3</fullName>
    </recommendedName>
</protein>
<evidence type="ECO:0000256" key="9">
    <source>
        <dbReference type="ARBA" id="ARBA00022989"/>
    </source>
</evidence>
<dbReference type="GO" id="GO:0016757">
    <property type="term" value="F:glycosyltransferase activity"/>
    <property type="evidence" value="ECO:0007669"/>
    <property type="project" value="UniProtKB-KW"/>
</dbReference>
<evidence type="ECO:0000256" key="2">
    <source>
        <dbReference type="ARBA" id="ARBA00004606"/>
    </source>
</evidence>